<gene>
    <name evidence="1" type="ORF">F383_34219</name>
</gene>
<evidence type="ECO:0000313" key="2">
    <source>
        <dbReference type="Proteomes" id="UP000032142"/>
    </source>
</evidence>
<keyword evidence="2" id="KW-1185">Reference proteome</keyword>
<comment type="caution">
    <text evidence="1">The sequence shown here is derived from an EMBL/GenBank/DDBJ whole genome shotgun (WGS) entry which is preliminary data.</text>
</comment>
<accession>A0A0B0N499</accession>
<evidence type="ECO:0000313" key="1">
    <source>
        <dbReference type="EMBL" id="KHG07640.1"/>
    </source>
</evidence>
<protein>
    <submittedName>
        <fullName evidence="1">Uncharacterized protein</fullName>
    </submittedName>
</protein>
<sequence length="38" mass="4353">MSCLSKELSPLAPRVQLRQRSRVRGVTFSGIIAWFSQF</sequence>
<reference evidence="2" key="1">
    <citation type="submission" date="2014-09" db="EMBL/GenBank/DDBJ databases">
        <authorList>
            <person name="Mudge J."/>
            <person name="Ramaraj T."/>
            <person name="Lindquist I.E."/>
            <person name="Bharti A.K."/>
            <person name="Sundararajan A."/>
            <person name="Cameron C.T."/>
            <person name="Woodward J.E."/>
            <person name="May G.D."/>
            <person name="Brubaker C."/>
            <person name="Broadhvest J."/>
            <person name="Wilkins T.A."/>
        </authorList>
    </citation>
    <scope>NUCLEOTIDE SEQUENCE</scope>
    <source>
        <strain evidence="2">cv. AKA8401</strain>
    </source>
</reference>
<dbReference type="Proteomes" id="UP000032142">
    <property type="component" value="Unassembled WGS sequence"/>
</dbReference>
<proteinExistence type="predicted"/>
<dbReference type="AlphaFoldDB" id="A0A0B0N499"/>
<name>A0A0B0N499_GOSAR</name>
<dbReference type="EMBL" id="JRRC01478965">
    <property type="protein sequence ID" value="KHG07640.1"/>
    <property type="molecule type" value="Genomic_DNA"/>
</dbReference>
<organism evidence="1 2">
    <name type="scientific">Gossypium arboreum</name>
    <name type="common">Tree cotton</name>
    <name type="synonym">Gossypium nanking</name>
    <dbReference type="NCBI Taxonomy" id="29729"/>
    <lineage>
        <taxon>Eukaryota</taxon>
        <taxon>Viridiplantae</taxon>
        <taxon>Streptophyta</taxon>
        <taxon>Embryophyta</taxon>
        <taxon>Tracheophyta</taxon>
        <taxon>Spermatophyta</taxon>
        <taxon>Magnoliopsida</taxon>
        <taxon>eudicotyledons</taxon>
        <taxon>Gunneridae</taxon>
        <taxon>Pentapetalae</taxon>
        <taxon>rosids</taxon>
        <taxon>malvids</taxon>
        <taxon>Malvales</taxon>
        <taxon>Malvaceae</taxon>
        <taxon>Malvoideae</taxon>
        <taxon>Gossypium</taxon>
    </lineage>
</organism>